<dbReference type="SUPFAM" id="SSF51735">
    <property type="entry name" value="NAD(P)-binding Rossmann-fold domains"/>
    <property type="match status" value="1"/>
</dbReference>
<protein>
    <submittedName>
        <fullName evidence="7">3-hydroxyisobutyrate dehydrogenase</fullName>
    </submittedName>
</protein>
<proteinExistence type="inferred from homology"/>
<evidence type="ECO:0000256" key="1">
    <source>
        <dbReference type="ARBA" id="ARBA00009080"/>
    </source>
</evidence>
<evidence type="ECO:0000256" key="2">
    <source>
        <dbReference type="ARBA" id="ARBA00023002"/>
    </source>
</evidence>
<dbReference type="InterPro" id="IPR006115">
    <property type="entry name" value="6PGDH_NADP-bd"/>
</dbReference>
<dbReference type="GO" id="GO:0051287">
    <property type="term" value="F:NAD binding"/>
    <property type="evidence" value="ECO:0007669"/>
    <property type="project" value="InterPro"/>
</dbReference>
<dbReference type="Pfam" id="PF14833">
    <property type="entry name" value="NAD_binding_11"/>
    <property type="match status" value="1"/>
</dbReference>
<dbReference type="InterPro" id="IPR002204">
    <property type="entry name" value="3-OH-isobutyrate_DH-rel_CS"/>
</dbReference>
<dbReference type="Gene3D" id="3.40.50.720">
    <property type="entry name" value="NAD(P)-binding Rossmann-like Domain"/>
    <property type="match status" value="1"/>
</dbReference>
<keyword evidence="2" id="KW-0560">Oxidoreductase</keyword>
<keyword evidence="3" id="KW-0520">NAD</keyword>
<dbReference type="RefSeq" id="WP_078713807.1">
    <property type="nucleotide sequence ID" value="NZ_FUYG01000003.1"/>
</dbReference>
<dbReference type="Proteomes" id="UP000189735">
    <property type="component" value="Unassembled WGS sequence"/>
</dbReference>
<evidence type="ECO:0000313" key="8">
    <source>
        <dbReference type="Proteomes" id="UP000189735"/>
    </source>
</evidence>
<evidence type="ECO:0000256" key="4">
    <source>
        <dbReference type="PIRSR" id="PIRSR000103-1"/>
    </source>
</evidence>
<dbReference type="PANTHER" id="PTHR43060:SF15">
    <property type="entry name" value="3-HYDROXYISOBUTYRATE DEHYDROGENASE-LIKE 1, MITOCHONDRIAL-RELATED"/>
    <property type="match status" value="1"/>
</dbReference>
<dbReference type="InterPro" id="IPR013328">
    <property type="entry name" value="6PGD_dom2"/>
</dbReference>
<dbReference type="Pfam" id="PF03446">
    <property type="entry name" value="NAD_binding_2"/>
    <property type="match status" value="1"/>
</dbReference>
<feature type="active site" evidence="4">
    <location>
        <position position="168"/>
    </location>
</feature>
<dbReference type="GO" id="GO:0016054">
    <property type="term" value="P:organic acid catabolic process"/>
    <property type="evidence" value="ECO:0007669"/>
    <property type="project" value="UniProtKB-ARBA"/>
</dbReference>
<name>A0A1T4XLY2_9MICO</name>
<evidence type="ECO:0000259" key="5">
    <source>
        <dbReference type="Pfam" id="PF03446"/>
    </source>
</evidence>
<dbReference type="InterPro" id="IPR008927">
    <property type="entry name" value="6-PGluconate_DH-like_C_sf"/>
</dbReference>
<evidence type="ECO:0000313" key="7">
    <source>
        <dbReference type="EMBL" id="SKA90524.1"/>
    </source>
</evidence>
<organism evidence="7 8">
    <name type="scientific">Agreia bicolorata</name>
    <dbReference type="NCBI Taxonomy" id="110935"/>
    <lineage>
        <taxon>Bacteria</taxon>
        <taxon>Bacillati</taxon>
        <taxon>Actinomycetota</taxon>
        <taxon>Actinomycetes</taxon>
        <taxon>Micrococcales</taxon>
        <taxon>Microbacteriaceae</taxon>
        <taxon>Agreia</taxon>
    </lineage>
</organism>
<dbReference type="Gene3D" id="1.10.1040.10">
    <property type="entry name" value="N-(1-d-carboxylethyl)-l-norvaline Dehydrogenase, domain 2"/>
    <property type="match status" value="1"/>
</dbReference>
<dbReference type="PIRSF" id="PIRSF000103">
    <property type="entry name" value="HIBADH"/>
    <property type="match status" value="1"/>
</dbReference>
<dbReference type="PANTHER" id="PTHR43060">
    <property type="entry name" value="3-HYDROXYISOBUTYRATE DEHYDROGENASE-LIKE 1, MITOCHONDRIAL-RELATED"/>
    <property type="match status" value="1"/>
</dbReference>
<dbReference type="SUPFAM" id="SSF48179">
    <property type="entry name" value="6-phosphogluconate dehydrogenase C-terminal domain-like"/>
    <property type="match status" value="1"/>
</dbReference>
<dbReference type="PROSITE" id="PS00895">
    <property type="entry name" value="3_HYDROXYISOBUT_DH"/>
    <property type="match status" value="1"/>
</dbReference>
<sequence>MSLLFLGLGRMGAPMASRLGRTDLYLYDPAPATAELASALGAQLVDDLRSLPIDLETVILMLPTSAVVESVTIGSNGLFTRLRPGSLVIDMSSSIPASTRRLAEAAKRQGIDFVDAPVSGGIAKAKTGELAVMAGGTVEAVARARAVIDPMSAAFIHVGPSGAGHAAKALNNLLSATNIAAMSEALVAATAWGIDPAVMVDVVNASTGRSQASEVKFPQQVLTGHFDSGFALELMVKDIGIALDVVDAAGIPASVLHSAADVTTTAFDELGKGRELDHTQVAAWYENAGEVSFRPIHQQQKKDHHHD</sequence>
<dbReference type="InterPro" id="IPR015815">
    <property type="entry name" value="HIBADH-related"/>
</dbReference>
<reference evidence="8" key="1">
    <citation type="submission" date="2017-02" db="EMBL/GenBank/DDBJ databases">
        <authorList>
            <person name="Varghese N."/>
            <person name="Submissions S."/>
        </authorList>
    </citation>
    <scope>NUCLEOTIDE SEQUENCE [LARGE SCALE GENOMIC DNA]</scope>
    <source>
        <strain evidence="8">VKM Ac-2052</strain>
    </source>
</reference>
<dbReference type="GO" id="GO:0050661">
    <property type="term" value="F:NADP binding"/>
    <property type="evidence" value="ECO:0007669"/>
    <property type="project" value="InterPro"/>
</dbReference>
<gene>
    <name evidence="7" type="ORF">SAMN06295879_1324</name>
</gene>
<dbReference type="InterPro" id="IPR036291">
    <property type="entry name" value="NAD(P)-bd_dom_sf"/>
</dbReference>
<accession>A0A1T4XLY2</accession>
<feature type="domain" description="3-hydroxyisobutyrate dehydrogenase-like NAD-binding" evidence="6">
    <location>
        <begin position="162"/>
        <end position="284"/>
    </location>
</feature>
<comment type="similarity">
    <text evidence="1">Belongs to the HIBADH-related family.</text>
</comment>
<dbReference type="AlphaFoldDB" id="A0A1T4XLY2"/>
<feature type="domain" description="6-phosphogluconate dehydrogenase NADP-binding" evidence="5">
    <location>
        <begin position="5"/>
        <end position="159"/>
    </location>
</feature>
<dbReference type="InterPro" id="IPR029154">
    <property type="entry name" value="HIBADH-like_NADP-bd"/>
</dbReference>
<dbReference type="GO" id="GO:0016491">
    <property type="term" value="F:oxidoreductase activity"/>
    <property type="evidence" value="ECO:0007669"/>
    <property type="project" value="UniProtKB-KW"/>
</dbReference>
<evidence type="ECO:0000256" key="3">
    <source>
        <dbReference type="ARBA" id="ARBA00023027"/>
    </source>
</evidence>
<dbReference type="EMBL" id="FUYG01000003">
    <property type="protein sequence ID" value="SKA90524.1"/>
    <property type="molecule type" value="Genomic_DNA"/>
</dbReference>
<evidence type="ECO:0000259" key="6">
    <source>
        <dbReference type="Pfam" id="PF14833"/>
    </source>
</evidence>